<evidence type="ECO:0000256" key="1">
    <source>
        <dbReference type="ARBA" id="ARBA00010928"/>
    </source>
</evidence>
<evidence type="ECO:0000256" key="6">
    <source>
        <dbReference type="ARBA" id="ARBA00042926"/>
    </source>
</evidence>
<dbReference type="Pfam" id="PF01408">
    <property type="entry name" value="GFO_IDH_MocA"/>
    <property type="match status" value="1"/>
</dbReference>
<sequence>MICNDFVNAVNSYPDKGDMVIVAVAARDKSKAAAFAKQHNIPQSGKHVLCEKPLCLNFKQAQSLINLAKKKKLFLMEAVWSRFSPAYKALEKEIESGKLGDIKFVEFIFKEEPKKVTALGELNADGVDLVDTVVLEYEGGRRAVLNINAKLKLWNNAT</sequence>
<comment type="catalytic activity">
    <reaction evidence="10">
        <text>D-xylose + NADP(+) = D-xylono-1,5-lactone + NADPH + H(+)</text>
        <dbReference type="Rhea" id="RHEA:22000"/>
        <dbReference type="ChEBI" id="CHEBI:15378"/>
        <dbReference type="ChEBI" id="CHEBI:15867"/>
        <dbReference type="ChEBI" id="CHEBI:53455"/>
        <dbReference type="ChEBI" id="CHEBI:57783"/>
        <dbReference type="ChEBI" id="CHEBI:58349"/>
        <dbReference type="EC" id="1.1.1.179"/>
    </reaction>
</comment>
<dbReference type="SUPFAM" id="SSF55347">
    <property type="entry name" value="Glyceraldehyde-3-phosphate dehydrogenase-like, C-terminal domain"/>
    <property type="match status" value="1"/>
</dbReference>
<protein>
    <recommendedName>
        <fullName evidence="5">Trans-1,2-dihydrobenzene-1,2-diol dehydrogenase</fullName>
        <ecNumber evidence="4">1.1.1.179</ecNumber>
        <ecNumber evidence="3">1.3.1.20</ecNumber>
    </recommendedName>
    <alternativeName>
        <fullName evidence="8">D-xylose 1-dehydrogenase</fullName>
    </alternativeName>
    <alternativeName>
        <fullName evidence="7">D-xylose-NADP dehydrogenase</fullName>
    </alternativeName>
    <alternativeName>
        <fullName evidence="6">Dimeric dihydrodiol dehydrogenase</fullName>
    </alternativeName>
</protein>
<evidence type="ECO:0000313" key="13">
    <source>
        <dbReference type="Proteomes" id="UP000037510"/>
    </source>
</evidence>
<dbReference type="Proteomes" id="UP000037510">
    <property type="component" value="Unassembled WGS sequence"/>
</dbReference>
<dbReference type="InterPro" id="IPR036291">
    <property type="entry name" value="NAD(P)-bd_dom_sf"/>
</dbReference>
<proteinExistence type="inferred from homology"/>
<keyword evidence="13" id="KW-1185">Reference proteome</keyword>
<gene>
    <name evidence="12" type="ORF">OBRU01_22509</name>
</gene>
<dbReference type="GO" id="GO:0000166">
    <property type="term" value="F:nucleotide binding"/>
    <property type="evidence" value="ECO:0007669"/>
    <property type="project" value="InterPro"/>
</dbReference>
<accession>A0A0L7KSS3</accession>
<evidence type="ECO:0000256" key="10">
    <source>
        <dbReference type="ARBA" id="ARBA00049233"/>
    </source>
</evidence>
<dbReference type="PANTHER" id="PTHR22604:SF105">
    <property type="entry name" value="TRANS-1,2-DIHYDROBENZENE-1,2-DIOL DEHYDROGENASE"/>
    <property type="match status" value="1"/>
</dbReference>
<evidence type="ECO:0000256" key="4">
    <source>
        <dbReference type="ARBA" id="ARBA00038984"/>
    </source>
</evidence>
<comment type="catalytic activity">
    <reaction evidence="9">
        <text>(1R,2R)-1,2-dihydrobenzene-1,2-diol + NADP(+) = catechol + NADPH + H(+)</text>
        <dbReference type="Rhea" id="RHEA:16729"/>
        <dbReference type="ChEBI" id="CHEBI:10702"/>
        <dbReference type="ChEBI" id="CHEBI:15378"/>
        <dbReference type="ChEBI" id="CHEBI:18135"/>
        <dbReference type="ChEBI" id="CHEBI:57783"/>
        <dbReference type="ChEBI" id="CHEBI:58349"/>
        <dbReference type="EC" id="1.3.1.20"/>
    </reaction>
</comment>
<dbReference type="GO" id="GO:0047837">
    <property type="term" value="F:D-xylose 1-dehydrogenase (NADP+) activity"/>
    <property type="evidence" value="ECO:0007669"/>
    <property type="project" value="UniProtKB-EC"/>
</dbReference>
<dbReference type="Gene3D" id="3.30.360.10">
    <property type="entry name" value="Dihydrodipicolinate Reductase, domain 2"/>
    <property type="match status" value="2"/>
</dbReference>
<organism evidence="12 13">
    <name type="scientific">Operophtera brumata</name>
    <name type="common">Winter moth</name>
    <name type="synonym">Phalaena brumata</name>
    <dbReference type="NCBI Taxonomy" id="104452"/>
    <lineage>
        <taxon>Eukaryota</taxon>
        <taxon>Metazoa</taxon>
        <taxon>Ecdysozoa</taxon>
        <taxon>Arthropoda</taxon>
        <taxon>Hexapoda</taxon>
        <taxon>Insecta</taxon>
        <taxon>Pterygota</taxon>
        <taxon>Neoptera</taxon>
        <taxon>Endopterygota</taxon>
        <taxon>Lepidoptera</taxon>
        <taxon>Glossata</taxon>
        <taxon>Ditrysia</taxon>
        <taxon>Geometroidea</taxon>
        <taxon>Geometridae</taxon>
        <taxon>Larentiinae</taxon>
        <taxon>Operophtera</taxon>
    </lineage>
</organism>
<comment type="caution">
    <text evidence="12">The sequence shown here is derived from an EMBL/GenBank/DDBJ whole genome shotgun (WGS) entry which is preliminary data.</text>
</comment>
<dbReference type="EC" id="1.3.1.20" evidence="3"/>
<evidence type="ECO:0000259" key="11">
    <source>
        <dbReference type="Pfam" id="PF01408"/>
    </source>
</evidence>
<dbReference type="EC" id="1.1.1.179" evidence="4"/>
<dbReference type="STRING" id="104452.A0A0L7KSS3"/>
<dbReference type="InterPro" id="IPR050984">
    <property type="entry name" value="Gfo/Idh/MocA_domain"/>
</dbReference>
<dbReference type="EMBL" id="JTDY01006341">
    <property type="protein sequence ID" value="KOB66089.1"/>
    <property type="molecule type" value="Genomic_DNA"/>
</dbReference>
<evidence type="ECO:0000256" key="9">
    <source>
        <dbReference type="ARBA" id="ARBA00047423"/>
    </source>
</evidence>
<evidence type="ECO:0000256" key="7">
    <source>
        <dbReference type="ARBA" id="ARBA00042988"/>
    </source>
</evidence>
<dbReference type="AlphaFoldDB" id="A0A0L7KSS3"/>
<dbReference type="Gene3D" id="3.40.50.720">
    <property type="entry name" value="NAD(P)-binding Rossmann-like Domain"/>
    <property type="match status" value="1"/>
</dbReference>
<evidence type="ECO:0000256" key="8">
    <source>
        <dbReference type="ARBA" id="ARBA00043025"/>
    </source>
</evidence>
<dbReference type="InterPro" id="IPR000683">
    <property type="entry name" value="Gfo/Idh/MocA-like_OxRdtase_N"/>
</dbReference>
<evidence type="ECO:0000256" key="3">
    <source>
        <dbReference type="ARBA" id="ARBA00038853"/>
    </source>
</evidence>
<dbReference type="SUPFAM" id="SSF51735">
    <property type="entry name" value="NAD(P)-binding Rossmann-fold domains"/>
    <property type="match status" value="1"/>
</dbReference>
<evidence type="ECO:0000256" key="5">
    <source>
        <dbReference type="ARBA" id="ARBA00040603"/>
    </source>
</evidence>
<evidence type="ECO:0000313" key="12">
    <source>
        <dbReference type="EMBL" id="KOB66089.1"/>
    </source>
</evidence>
<feature type="non-terminal residue" evidence="12">
    <location>
        <position position="158"/>
    </location>
</feature>
<reference evidence="12 13" key="1">
    <citation type="journal article" date="2015" name="Genome Biol. Evol.">
        <title>The genome of winter moth (Operophtera brumata) provides a genomic perspective on sexual dimorphism and phenology.</title>
        <authorList>
            <person name="Derks M.F."/>
            <person name="Smit S."/>
            <person name="Salis L."/>
            <person name="Schijlen E."/>
            <person name="Bossers A."/>
            <person name="Mateman C."/>
            <person name="Pijl A.S."/>
            <person name="de Ridder D."/>
            <person name="Groenen M.A."/>
            <person name="Visser M.E."/>
            <person name="Megens H.J."/>
        </authorList>
    </citation>
    <scope>NUCLEOTIDE SEQUENCE [LARGE SCALE GENOMIC DNA]</scope>
    <source>
        <strain evidence="12">WM2013NL</strain>
        <tissue evidence="12">Head and thorax</tissue>
    </source>
</reference>
<name>A0A0L7KSS3_OPEBR</name>
<dbReference type="PANTHER" id="PTHR22604">
    <property type="entry name" value="OXIDOREDUCTASES"/>
    <property type="match status" value="1"/>
</dbReference>
<comment type="similarity">
    <text evidence="1">Belongs to the Gfo/Idh/MocA family.</text>
</comment>
<keyword evidence="2" id="KW-0560">Oxidoreductase</keyword>
<dbReference type="GO" id="GO:0047115">
    <property type="term" value="F:trans-1,2-dihydrobenzene-1,2-diol dehydrogenase activity"/>
    <property type="evidence" value="ECO:0007669"/>
    <property type="project" value="UniProtKB-EC"/>
</dbReference>
<evidence type="ECO:0000256" key="2">
    <source>
        <dbReference type="ARBA" id="ARBA00023002"/>
    </source>
</evidence>
<feature type="domain" description="Gfo/Idh/MocA-like oxidoreductase N-terminal" evidence="11">
    <location>
        <begin position="16"/>
        <end position="76"/>
    </location>
</feature>